<evidence type="ECO:0000313" key="3">
    <source>
        <dbReference type="EMBL" id="EPQ62681.1"/>
    </source>
</evidence>
<evidence type="ECO:0000256" key="1">
    <source>
        <dbReference type="SAM" id="Coils"/>
    </source>
</evidence>
<accession>A0A061HDW4</accession>
<evidence type="ECO:0000313" key="4">
    <source>
        <dbReference type="EMBL" id="SUZ12648.1"/>
    </source>
</evidence>
<dbReference type="Gene3D" id="1.20.5.110">
    <property type="match status" value="1"/>
</dbReference>
<reference evidence="3" key="2">
    <citation type="submission" date="2013-01" db="EMBL/GenBank/DDBJ databases">
        <title>The wheat powdery mildew genome reveals unique evolution of an obligate biotroph.</title>
        <authorList>
            <person name="Oberhaensli S."/>
            <person name="Wicker T."/>
            <person name="Keller B."/>
        </authorList>
    </citation>
    <scope>NUCLEOTIDE SEQUENCE</scope>
    <source>
        <strain evidence="3">96224</strain>
    </source>
</reference>
<dbReference type="Proteomes" id="UP000053110">
    <property type="component" value="Unassembled WGS sequence"/>
</dbReference>
<sequence>MAKKEDLSTTAGDSKNLLEHFNAQQLFNEKLKSWFDGFESVLSTQTDLVVCHVTEESKELSSRMDKIESRLEQFENKMDRIETLLIDISSGLKNSPPQQPDLHSEDQSVRSPPPEKVSTSAVQIDDGKAPAGSHANMPDESNEFNTIEETKDPVLSPSQKFVKDAWPQAILRHEINHETNTNVSNNVILRPDLFLDKADSSVFVKLAEIQSAFRISLVPYWYWPWRLCQQMRDDFQGTRVWAEENIFVTWPMLLEEIFKTMQRLGVLHSPGTIFSRLTARSGEHIDSFAMRIKDSYYQLSRLDRESDITRNALSYIVQTYIPQVWTHLQPMMVGKPNYHCIDTLVQIARGISMWPTQVKYCVNKN</sequence>
<evidence type="ECO:0000256" key="2">
    <source>
        <dbReference type="SAM" id="MobiDB-lite"/>
    </source>
</evidence>
<dbReference type="AlphaFoldDB" id="A0A061HDW4"/>
<name>A0A061HDW4_BLUGR</name>
<feature type="region of interest" description="Disordered" evidence="2">
    <location>
        <begin position="90"/>
        <end position="121"/>
    </location>
</feature>
<evidence type="ECO:0000313" key="5">
    <source>
        <dbReference type="Proteomes" id="UP000053110"/>
    </source>
</evidence>
<organism evidence="4">
    <name type="scientific">Blumeria graminis f. sp. tritici 96224</name>
    <dbReference type="NCBI Taxonomy" id="1268274"/>
    <lineage>
        <taxon>Eukaryota</taxon>
        <taxon>Fungi</taxon>
        <taxon>Dikarya</taxon>
        <taxon>Ascomycota</taxon>
        <taxon>Pezizomycotina</taxon>
        <taxon>Leotiomycetes</taxon>
        <taxon>Erysiphales</taxon>
        <taxon>Erysiphaceae</taxon>
        <taxon>Blumeria</taxon>
    </lineage>
</organism>
<reference evidence="4" key="3">
    <citation type="submission" date="2018-07" db="EMBL/GenBank/DDBJ databases">
        <authorList>
            <person name="Quirk P.G."/>
            <person name="Krulwich T.A."/>
        </authorList>
    </citation>
    <scope>NUCLEOTIDE SEQUENCE</scope>
    <source>
        <strain evidence="4">96224</strain>
    </source>
</reference>
<protein>
    <submittedName>
        <fullName evidence="4">Bgt-4771</fullName>
    </submittedName>
</protein>
<dbReference type="EMBL" id="KE375167">
    <property type="protein sequence ID" value="EPQ62681.1"/>
    <property type="molecule type" value="Genomic_DNA"/>
</dbReference>
<proteinExistence type="predicted"/>
<gene>
    <name evidence="3" type="ORF">BGT96224_4771</name>
    <name evidence="4" type="ORF">BGT96224V2_LOCUS5815</name>
</gene>
<feature type="coiled-coil region" evidence="1">
    <location>
        <begin position="57"/>
        <end position="84"/>
    </location>
</feature>
<reference evidence="5" key="1">
    <citation type="journal article" date="2013" name="Nat. Genet.">
        <title>The wheat powdery mildew genome shows the unique evolution of an obligate biotroph.</title>
        <authorList>
            <person name="Wicker T."/>
            <person name="Oberhaensli S."/>
            <person name="Parlange F."/>
            <person name="Buchmann J.P."/>
            <person name="Shatalina M."/>
            <person name="Roffler S."/>
            <person name="Ben-David R."/>
            <person name="Dolezel J."/>
            <person name="Simkova H."/>
            <person name="Schulze-Lefert P."/>
            <person name="Spanu P.D."/>
            <person name="Bruggmann R."/>
            <person name="Amselem J."/>
            <person name="Quesneville H."/>
            <person name="Ver Loren van Themaat E."/>
            <person name="Paape T."/>
            <person name="Shimizu K.K."/>
            <person name="Keller B."/>
        </authorList>
    </citation>
    <scope>NUCLEOTIDE SEQUENCE [LARGE SCALE GENOMIC DNA]</scope>
    <source>
        <strain evidence="5">96224</strain>
    </source>
</reference>
<dbReference type="HOGENOM" id="CLU_758597_0_0_1"/>
<dbReference type="EMBL" id="UIGY01000197">
    <property type="protein sequence ID" value="SUZ12648.1"/>
    <property type="molecule type" value="Genomic_DNA"/>
</dbReference>
<keyword evidence="1" id="KW-0175">Coiled coil</keyword>
<dbReference type="OrthoDB" id="4771581at2759"/>